<feature type="region of interest" description="Disordered" evidence="3">
    <location>
        <begin position="1"/>
        <end position="27"/>
    </location>
</feature>
<dbReference type="EMBL" id="ARYI01000004">
    <property type="protein sequence ID" value="KCZ95231.1"/>
    <property type="molecule type" value="Genomic_DNA"/>
</dbReference>
<name>A0A059FXK5_9PROT</name>
<dbReference type="InterPro" id="IPR036271">
    <property type="entry name" value="Tet_transcr_reg_TetR-rel_C_sf"/>
</dbReference>
<dbReference type="AlphaFoldDB" id="A0A059FXK5"/>
<dbReference type="PANTHER" id="PTHR30328:SF54">
    <property type="entry name" value="HTH-TYPE TRANSCRIPTIONAL REPRESSOR SCO4008"/>
    <property type="match status" value="1"/>
</dbReference>
<dbReference type="Gene3D" id="1.10.357.10">
    <property type="entry name" value="Tetracycline Repressor, domain 2"/>
    <property type="match status" value="1"/>
</dbReference>
<dbReference type="PANTHER" id="PTHR30328">
    <property type="entry name" value="TRANSCRIPTIONAL REPRESSOR"/>
    <property type="match status" value="1"/>
</dbReference>
<dbReference type="RefSeq" id="WP_011647440.1">
    <property type="nucleotide sequence ID" value="NZ_ARYI01000004.1"/>
</dbReference>
<proteinExistence type="predicted"/>
<evidence type="ECO:0000256" key="3">
    <source>
        <dbReference type="SAM" id="MobiDB-lite"/>
    </source>
</evidence>
<dbReference type="OrthoDB" id="2356263at2"/>
<dbReference type="SUPFAM" id="SSF46689">
    <property type="entry name" value="Homeodomain-like"/>
    <property type="match status" value="1"/>
</dbReference>
<reference evidence="5 6" key="1">
    <citation type="submission" date="2013-04" db="EMBL/GenBank/DDBJ databases">
        <title>Hyphomonas hirschiana VP5 Genome Sequencing.</title>
        <authorList>
            <person name="Lai Q."/>
            <person name="Shao Z."/>
        </authorList>
    </citation>
    <scope>NUCLEOTIDE SEQUENCE [LARGE SCALE GENOMIC DNA]</scope>
    <source>
        <strain evidence="5 6">VP5</strain>
    </source>
</reference>
<keyword evidence="6" id="KW-1185">Reference proteome</keyword>
<dbReference type="Proteomes" id="UP000025061">
    <property type="component" value="Unassembled WGS sequence"/>
</dbReference>
<evidence type="ECO:0000256" key="1">
    <source>
        <dbReference type="ARBA" id="ARBA00023125"/>
    </source>
</evidence>
<protein>
    <submittedName>
        <fullName evidence="5">TetR family transcriptional regulator</fullName>
    </submittedName>
</protein>
<dbReference type="PATRIC" id="fig|1280951.3.peg.1243"/>
<evidence type="ECO:0000256" key="2">
    <source>
        <dbReference type="PROSITE-ProRule" id="PRU00335"/>
    </source>
</evidence>
<evidence type="ECO:0000313" key="6">
    <source>
        <dbReference type="Proteomes" id="UP000025061"/>
    </source>
</evidence>
<dbReference type="Pfam" id="PF17938">
    <property type="entry name" value="TetR_C_29"/>
    <property type="match status" value="1"/>
</dbReference>
<gene>
    <name evidence="5" type="ORF">HHI_06159</name>
</gene>
<evidence type="ECO:0000259" key="4">
    <source>
        <dbReference type="PROSITE" id="PS50977"/>
    </source>
</evidence>
<organism evidence="5 6">
    <name type="scientific">Hyphomonas hirschiana VP5</name>
    <dbReference type="NCBI Taxonomy" id="1280951"/>
    <lineage>
        <taxon>Bacteria</taxon>
        <taxon>Pseudomonadati</taxon>
        <taxon>Pseudomonadota</taxon>
        <taxon>Alphaproteobacteria</taxon>
        <taxon>Hyphomonadales</taxon>
        <taxon>Hyphomonadaceae</taxon>
        <taxon>Hyphomonas</taxon>
    </lineage>
</organism>
<dbReference type="InterPro" id="IPR001647">
    <property type="entry name" value="HTH_TetR"/>
</dbReference>
<feature type="domain" description="HTH tetR-type" evidence="4">
    <location>
        <begin position="25"/>
        <end position="85"/>
    </location>
</feature>
<accession>A0A059FXK5</accession>
<keyword evidence="1 2" id="KW-0238">DNA-binding</keyword>
<dbReference type="InterPro" id="IPR009057">
    <property type="entry name" value="Homeodomain-like_sf"/>
</dbReference>
<evidence type="ECO:0000313" key="5">
    <source>
        <dbReference type="EMBL" id="KCZ95231.1"/>
    </source>
</evidence>
<dbReference type="SUPFAM" id="SSF48498">
    <property type="entry name" value="Tetracyclin repressor-like, C-terminal domain"/>
    <property type="match status" value="1"/>
</dbReference>
<feature type="DNA-binding region" description="H-T-H motif" evidence="2">
    <location>
        <begin position="48"/>
        <end position="67"/>
    </location>
</feature>
<dbReference type="PROSITE" id="PS50977">
    <property type="entry name" value="HTH_TETR_2"/>
    <property type="match status" value="1"/>
</dbReference>
<dbReference type="Gene3D" id="1.10.10.60">
    <property type="entry name" value="Homeodomain-like"/>
    <property type="match status" value="1"/>
</dbReference>
<dbReference type="PRINTS" id="PR00455">
    <property type="entry name" value="HTHTETR"/>
</dbReference>
<comment type="caution">
    <text evidence="5">The sequence shown here is derived from an EMBL/GenBank/DDBJ whole genome shotgun (WGS) entry which is preliminary data.</text>
</comment>
<dbReference type="InterPro" id="IPR041474">
    <property type="entry name" value="NicS_C"/>
</dbReference>
<dbReference type="GO" id="GO:0003677">
    <property type="term" value="F:DNA binding"/>
    <property type="evidence" value="ECO:0007669"/>
    <property type="project" value="UniProtKB-UniRule"/>
</dbReference>
<dbReference type="Pfam" id="PF00440">
    <property type="entry name" value="TetR_N"/>
    <property type="match status" value="1"/>
</dbReference>
<dbReference type="InterPro" id="IPR050109">
    <property type="entry name" value="HTH-type_TetR-like_transc_reg"/>
</dbReference>
<sequence length="236" mass="26852">MPAGKKTHPKPAAPPARMPQQARSEESRANILDAARKAFAQRGFEAANIRDIATDAGVTHTLIRYHFGSKEELWKEVVTHMFERLSEEMREGLKGAKGASPQDSLREFLRTYIRYCARNPEHVRIMIMESVHGGDRIEWMISYIRKSHQNQTPFLRRLMKDGDIPEVWLVSLFYSISAICQMPFVLAQSIKGVYGVDILSDEAIEAHTDTVLALLLRDKPKNAKRWPALPAWTAAR</sequence>